<feature type="domain" description="Isochorismatase-like" evidence="1">
    <location>
        <begin position="12"/>
        <end position="162"/>
    </location>
</feature>
<dbReference type="InterPro" id="IPR036380">
    <property type="entry name" value="Isochorismatase-like_sf"/>
</dbReference>
<reference evidence="2 3" key="1">
    <citation type="submission" date="2021-03" db="EMBL/GenBank/DDBJ databases">
        <title>Sequencing the genomes of 1000 actinobacteria strains.</title>
        <authorList>
            <person name="Klenk H.-P."/>
        </authorList>
    </citation>
    <scope>NUCLEOTIDE SEQUENCE [LARGE SCALE GENOMIC DNA]</scope>
    <source>
        <strain evidence="2 3">DSM 18824</strain>
    </source>
</reference>
<evidence type="ECO:0000313" key="2">
    <source>
        <dbReference type="EMBL" id="MBP2356099.1"/>
    </source>
</evidence>
<name>A0ABS4UWS6_9ACTN</name>
<evidence type="ECO:0000259" key="1">
    <source>
        <dbReference type="Pfam" id="PF00857"/>
    </source>
</evidence>
<keyword evidence="3" id="KW-1185">Reference proteome</keyword>
<dbReference type="Proteomes" id="UP000755585">
    <property type="component" value="Unassembled WGS sequence"/>
</dbReference>
<dbReference type="PANTHER" id="PTHR43559">
    <property type="entry name" value="HYDROLASE YCAC-RELATED"/>
    <property type="match status" value="1"/>
</dbReference>
<comment type="caution">
    <text evidence="2">The sequence shown here is derived from an EMBL/GenBank/DDBJ whole genome shotgun (WGS) entry which is preliminary data.</text>
</comment>
<proteinExistence type="predicted"/>
<dbReference type="Pfam" id="PF00857">
    <property type="entry name" value="Isochorismatase"/>
    <property type="match status" value="1"/>
</dbReference>
<gene>
    <name evidence="2" type="ORF">JOF29_007209</name>
</gene>
<dbReference type="PANTHER" id="PTHR43559:SF1">
    <property type="entry name" value="HYDROLASE"/>
    <property type="match status" value="1"/>
</dbReference>
<evidence type="ECO:0000313" key="3">
    <source>
        <dbReference type="Proteomes" id="UP000755585"/>
    </source>
</evidence>
<dbReference type="InterPro" id="IPR000868">
    <property type="entry name" value="Isochorismatase-like_dom"/>
</dbReference>
<organism evidence="2 3">
    <name type="scientific">Kribbella aluminosa</name>
    <dbReference type="NCBI Taxonomy" id="416017"/>
    <lineage>
        <taxon>Bacteria</taxon>
        <taxon>Bacillati</taxon>
        <taxon>Actinomycetota</taxon>
        <taxon>Actinomycetes</taxon>
        <taxon>Propionibacteriales</taxon>
        <taxon>Kribbellaceae</taxon>
        <taxon>Kribbella</taxon>
    </lineage>
</organism>
<dbReference type="Gene3D" id="3.40.50.850">
    <property type="entry name" value="Isochorismatase-like"/>
    <property type="match status" value="1"/>
</dbReference>
<accession>A0ABS4UWS6</accession>
<protein>
    <submittedName>
        <fullName evidence="2">Nicotinamidase-related amidase</fullName>
    </submittedName>
</protein>
<dbReference type="RefSeq" id="WP_245359759.1">
    <property type="nucleotide sequence ID" value="NZ_BAAAVU010000023.1"/>
</dbReference>
<dbReference type="SUPFAM" id="SSF52499">
    <property type="entry name" value="Isochorismatase-like hydrolases"/>
    <property type="match status" value="1"/>
</dbReference>
<dbReference type="EMBL" id="JAGINT010000002">
    <property type="protein sequence ID" value="MBP2356099.1"/>
    <property type="molecule type" value="Genomic_DNA"/>
</dbReference>
<dbReference type="InterPro" id="IPR053152">
    <property type="entry name" value="Hydrolase_YcaC-like"/>
</dbReference>
<sequence>MFHDVLTTENAAVLLVDHQIGLFTGVRDLPVAELKHNVAALASAAQLLKLPLIVTTTQSEGMWGPLVPELASVLPDDLEVIDRNTVNAWHDPRVRQAVKATGRRKLIVAGVSVEVCAALPAIAATADGYATYVAVDASGTFSSTKHETALLRLHQAGVVASDYASLVVEILADNSDRLAGDVYQALDMPFATLVGQLQAAHT</sequence>